<sequence>MWYVVALVVWATSTSADFNCSEAPGKDMQTTCQMIQEWDKDARKAITRRQAFESNIGKCKWHKLSKEIRNL</sequence>
<name>A0A3P7IQ98_STRVU</name>
<dbReference type="EMBL" id="UYYB01011395">
    <property type="protein sequence ID" value="VDM69189.1"/>
    <property type="molecule type" value="Genomic_DNA"/>
</dbReference>
<dbReference type="AlphaFoldDB" id="A0A3P7IQ98"/>
<feature type="signal peptide" evidence="1">
    <location>
        <begin position="1"/>
        <end position="16"/>
    </location>
</feature>
<keyword evidence="1" id="KW-0732">Signal</keyword>
<gene>
    <name evidence="2" type="ORF">SVUK_LOCUS4187</name>
</gene>
<organism evidence="2 3">
    <name type="scientific">Strongylus vulgaris</name>
    <name type="common">Blood worm</name>
    <dbReference type="NCBI Taxonomy" id="40348"/>
    <lineage>
        <taxon>Eukaryota</taxon>
        <taxon>Metazoa</taxon>
        <taxon>Ecdysozoa</taxon>
        <taxon>Nematoda</taxon>
        <taxon>Chromadorea</taxon>
        <taxon>Rhabditida</taxon>
        <taxon>Rhabditina</taxon>
        <taxon>Rhabditomorpha</taxon>
        <taxon>Strongyloidea</taxon>
        <taxon>Strongylidae</taxon>
        <taxon>Strongylus</taxon>
    </lineage>
</organism>
<reference evidence="2 3" key="1">
    <citation type="submission" date="2018-11" db="EMBL/GenBank/DDBJ databases">
        <authorList>
            <consortium name="Pathogen Informatics"/>
        </authorList>
    </citation>
    <scope>NUCLEOTIDE SEQUENCE [LARGE SCALE GENOMIC DNA]</scope>
</reference>
<feature type="chain" id="PRO_5018016650" evidence="1">
    <location>
        <begin position="17"/>
        <end position="71"/>
    </location>
</feature>
<accession>A0A3P7IQ98</accession>
<protein>
    <submittedName>
        <fullName evidence="2">Uncharacterized protein</fullName>
    </submittedName>
</protein>
<proteinExistence type="predicted"/>
<dbReference type="OrthoDB" id="5787878at2759"/>
<dbReference type="Proteomes" id="UP000270094">
    <property type="component" value="Unassembled WGS sequence"/>
</dbReference>
<evidence type="ECO:0000313" key="2">
    <source>
        <dbReference type="EMBL" id="VDM69189.1"/>
    </source>
</evidence>
<keyword evidence="3" id="KW-1185">Reference proteome</keyword>
<evidence type="ECO:0000256" key="1">
    <source>
        <dbReference type="SAM" id="SignalP"/>
    </source>
</evidence>
<evidence type="ECO:0000313" key="3">
    <source>
        <dbReference type="Proteomes" id="UP000270094"/>
    </source>
</evidence>